<feature type="transmembrane region" description="Helical" evidence="1">
    <location>
        <begin position="6"/>
        <end position="23"/>
    </location>
</feature>
<dbReference type="KEGG" id="ttz:FHG85_11040"/>
<keyword evidence="1" id="KW-0472">Membrane</keyword>
<gene>
    <name evidence="2" type="ORF">FHG85_11040</name>
</gene>
<keyword evidence="3" id="KW-1185">Reference proteome</keyword>
<dbReference type="AlphaFoldDB" id="A0A7D3XN57"/>
<protein>
    <submittedName>
        <fullName evidence="2">Uncharacterized protein</fullName>
    </submittedName>
</protein>
<keyword evidence="1" id="KW-1133">Transmembrane helix</keyword>
<dbReference type="EMBL" id="CP041345">
    <property type="protein sequence ID" value="QKG80776.1"/>
    <property type="molecule type" value="Genomic_DNA"/>
</dbReference>
<feature type="transmembrane region" description="Helical" evidence="1">
    <location>
        <begin position="242"/>
        <end position="262"/>
    </location>
</feature>
<feature type="transmembrane region" description="Helical" evidence="1">
    <location>
        <begin position="155"/>
        <end position="176"/>
    </location>
</feature>
<feature type="transmembrane region" description="Helical" evidence="1">
    <location>
        <begin position="117"/>
        <end position="135"/>
    </location>
</feature>
<feature type="transmembrane region" description="Helical" evidence="1">
    <location>
        <begin position="93"/>
        <end position="111"/>
    </location>
</feature>
<proteinExistence type="predicted"/>
<evidence type="ECO:0000313" key="3">
    <source>
        <dbReference type="Proteomes" id="UP000500961"/>
    </source>
</evidence>
<dbReference type="Pfam" id="PF18948">
    <property type="entry name" value="DUF5692"/>
    <property type="match status" value="2"/>
</dbReference>
<dbReference type="Proteomes" id="UP000500961">
    <property type="component" value="Chromosome"/>
</dbReference>
<evidence type="ECO:0000313" key="2">
    <source>
        <dbReference type="EMBL" id="QKG80776.1"/>
    </source>
</evidence>
<sequence length="274" mass="32166">MTIPAWQYLVSMPIYIILLMLAVEFMRKHYKFAAVFWVVSLLTFPLWQYNLDGWFRWVKTLSVLLPTAFVVGFARIAQFEKREGWWKMFRKDWVMWFLYAILGLNILEASLKDFEMGNWFNGISGLILIVTIPLVKSAKGKKIGWKISEEKPGDLIAYTDAIWNFLYTTWNIAFVYAEHPGYAASSLCILLAAELYPVIKKRPELYVQARVYTLAIHILIRATYDIFTPVMDSSAFANENVVYWWGLINFVLHVPYLFWYFYKNRKANSVPLNS</sequence>
<dbReference type="InterPro" id="IPR043747">
    <property type="entry name" value="DUF5692"/>
</dbReference>
<organism evidence="2 3">
    <name type="scientific">Tenuifilum thalassicum</name>
    <dbReference type="NCBI Taxonomy" id="2590900"/>
    <lineage>
        <taxon>Bacteria</taxon>
        <taxon>Pseudomonadati</taxon>
        <taxon>Bacteroidota</taxon>
        <taxon>Bacteroidia</taxon>
        <taxon>Bacteroidales</taxon>
        <taxon>Tenuifilaceae</taxon>
        <taxon>Tenuifilum</taxon>
    </lineage>
</organism>
<reference evidence="2 3" key="1">
    <citation type="submission" date="2019-07" db="EMBL/GenBank/DDBJ databases">
        <title>Thalassofilum flectens gen. nov., sp. nov., a novel moderate thermophilic anaerobe from a shallow sea hot spring in Kunashir Island (Russia), representing a new family in the order Bacteroidales, and proposal of Thalassofilacea fam. nov.</title>
        <authorList>
            <person name="Kochetkova T.V."/>
            <person name="Podosokorskaya O.A."/>
            <person name="Novikov A."/>
            <person name="Elcheninov A.G."/>
            <person name="Toshchakov S.V."/>
            <person name="Kublanov I.V."/>
        </authorList>
    </citation>
    <scope>NUCLEOTIDE SEQUENCE [LARGE SCALE GENOMIC DNA]</scope>
    <source>
        <strain evidence="2 3">38-H</strain>
    </source>
</reference>
<feature type="transmembrane region" description="Helical" evidence="1">
    <location>
        <begin position="30"/>
        <end position="48"/>
    </location>
</feature>
<keyword evidence="1" id="KW-0812">Transmembrane</keyword>
<feature type="transmembrane region" description="Helical" evidence="1">
    <location>
        <begin position="54"/>
        <end position="73"/>
    </location>
</feature>
<name>A0A7D3XN57_9BACT</name>
<evidence type="ECO:0000256" key="1">
    <source>
        <dbReference type="SAM" id="Phobius"/>
    </source>
</evidence>
<accession>A0A7D3XN57</accession>
<dbReference type="RefSeq" id="WP_173075865.1">
    <property type="nucleotide sequence ID" value="NZ_CP041345.1"/>
</dbReference>